<dbReference type="GO" id="GO:0006906">
    <property type="term" value="P:vesicle fusion"/>
    <property type="evidence" value="ECO:0007669"/>
    <property type="project" value="TreeGrafter"/>
</dbReference>
<evidence type="ECO:0000256" key="1">
    <source>
        <dbReference type="ARBA" id="ARBA00004409"/>
    </source>
</evidence>
<dbReference type="PANTHER" id="PTHR21094">
    <property type="entry name" value="GOS-28 SNARE- RELATED"/>
    <property type="match status" value="1"/>
</dbReference>
<dbReference type="InterPro" id="IPR023601">
    <property type="entry name" value="Golgi_SNAP_su1"/>
</dbReference>
<comment type="subcellular location">
    <subcellularLocation>
        <location evidence="1">Golgi apparatus membrane</location>
        <topology evidence="1">Single-pass type IV membrane protein</topology>
    </subcellularLocation>
</comment>
<sequence>MMSDWKTINREALRIEGNLKAKVQSYWDLSKRLEATDGATRNGVASSYDLENPADNMAEAGLAREIDHLLSQLTEMLDAMAAAPGLRTIPQQEQMKRYRVNLIDSRAEYNRASSAIQRHRDANELFRGRQARRHKAEGADADTDHLLRESQYIGSSLRGASNVLGQAHEARESLRQQRETLSRTNATLGALTSAFPGIGRIVDQIGRRRTRDNMIVATVLALCICFTLWWLLS</sequence>
<evidence type="ECO:0000256" key="3">
    <source>
        <dbReference type="ARBA" id="ARBA00022448"/>
    </source>
</evidence>
<keyword evidence="3" id="KW-0813">Transport</keyword>
<gene>
    <name evidence="10" type="ORF">JKP88DRAFT_182985</name>
</gene>
<reference evidence="10" key="1">
    <citation type="submission" date="2021-02" db="EMBL/GenBank/DDBJ databases">
        <title>First Annotated Genome of the Yellow-green Alga Tribonema minus.</title>
        <authorList>
            <person name="Mahan K.M."/>
        </authorList>
    </citation>
    <scope>NUCLEOTIDE SEQUENCE</scope>
    <source>
        <strain evidence="10">UTEX B ZZ1240</strain>
    </source>
</reference>
<evidence type="ECO:0000313" key="11">
    <source>
        <dbReference type="Proteomes" id="UP000664859"/>
    </source>
</evidence>
<accession>A0A836CCE5</accession>
<evidence type="ECO:0000256" key="5">
    <source>
        <dbReference type="ARBA" id="ARBA00022927"/>
    </source>
</evidence>
<protein>
    <submittedName>
        <fullName evidence="10">Soluble NSF attachment protein receptor</fullName>
    </submittedName>
</protein>
<keyword evidence="4 9" id="KW-0812">Transmembrane</keyword>
<feature type="transmembrane region" description="Helical" evidence="9">
    <location>
        <begin position="214"/>
        <end position="232"/>
    </location>
</feature>
<keyword evidence="10" id="KW-0675">Receptor</keyword>
<comment type="similarity">
    <text evidence="2">Belongs to the GOSR1 family.</text>
</comment>
<keyword evidence="8 9" id="KW-0472">Membrane</keyword>
<name>A0A836CCE5_9STRA</name>
<dbReference type="GO" id="GO:0006888">
    <property type="term" value="P:endoplasmic reticulum to Golgi vesicle-mediated transport"/>
    <property type="evidence" value="ECO:0007669"/>
    <property type="project" value="InterPro"/>
</dbReference>
<dbReference type="GO" id="GO:0031201">
    <property type="term" value="C:SNARE complex"/>
    <property type="evidence" value="ECO:0007669"/>
    <property type="project" value="TreeGrafter"/>
</dbReference>
<dbReference type="Pfam" id="PF12352">
    <property type="entry name" value="V-SNARE_C"/>
    <property type="match status" value="1"/>
</dbReference>
<keyword evidence="7" id="KW-0333">Golgi apparatus</keyword>
<comment type="caution">
    <text evidence="10">The sequence shown here is derived from an EMBL/GenBank/DDBJ whole genome shotgun (WGS) entry which is preliminary data.</text>
</comment>
<dbReference type="PANTHER" id="PTHR21094:SF2">
    <property type="entry name" value="GOLGI SNAP RECEPTOR COMPLEX MEMBER 1"/>
    <property type="match status" value="1"/>
</dbReference>
<evidence type="ECO:0000256" key="4">
    <source>
        <dbReference type="ARBA" id="ARBA00022692"/>
    </source>
</evidence>
<evidence type="ECO:0000313" key="10">
    <source>
        <dbReference type="EMBL" id="KAG5181225.1"/>
    </source>
</evidence>
<evidence type="ECO:0000256" key="2">
    <source>
        <dbReference type="ARBA" id="ARBA00008473"/>
    </source>
</evidence>
<dbReference type="GO" id="GO:0048219">
    <property type="term" value="P:inter-Golgi cisterna vesicle-mediated transport"/>
    <property type="evidence" value="ECO:0007669"/>
    <property type="project" value="TreeGrafter"/>
</dbReference>
<dbReference type="EMBL" id="JAFCMP010000334">
    <property type="protein sequence ID" value="KAG5181225.1"/>
    <property type="molecule type" value="Genomic_DNA"/>
</dbReference>
<keyword evidence="11" id="KW-1185">Reference proteome</keyword>
<organism evidence="10 11">
    <name type="scientific">Tribonema minus</name>
    <dbReference type="NCBI Taxonomy" id="303371"/>
    <lineage>
        <taxon>Eukaryota</taxon>
        <taxon>Sar</taxon>
        <taxon>Stramenopiles</taxon>
        <taxon>Ochrophyta</taxon>
        <taxon>PX clade</taxon>
        <taxon>Xanthophyceae</taxon>
        <taxon>Tribonematales</taxon>
        <taxon>Tribonemataceae</taxon>
        <taxon>Tribonema</taxon>
    </lineage>
</organism>
<keyword evidence="5" id="KW-0653">Protein transport</keyword>
<keyword evidence="6 9" id="KW-1133">Transmembrane helix</keyword>
<dbReference type="GO" id="GO:0015031">
    <property type="term" value="P:protein transport"/>
    <property type="evidence" value="ECO:0007669"/>
    <property type="project" value="UniProtKB-KW"/>
</dbReference>
<dbReference type="OrthoDB" id="422156at2759"/>
<evidence type="ECO:0000256" key="6">
    <source>
        <dbReference type="ARBA" id="ARBA00022989"/>
    </source>
</evidence>
<evidence type="ECO:0000256" key="7">
    <source>
        <dbReference type="ARBA" id="ARBA00023034"/>
    </source>
</evidence>
<dbReference type="GO" id="GO:0005484">
    <property type="term" value="F:SNAP receptor activity"/>
    <property type="evidence" value="ECO:0007669"/>
    <property type="project" value="TreeGrafter"/>
</dbReference>
<dbReference type="GO" id="GO:0000139">
    <property type="term" value="C:Golgi membrane"/>
    <property type="evidence" value="ECO:0007669"/>
    <property type="project" value="UniProtKB-SubCell"/>
</dbReference>
<dbReference type="GO" id="GO:0005797">
    <property type="term" value="C:Golgi medial cisterna"/>
    <property type="evidence" value="ECO:0007669"/>
    <property type="project" value="TreeGrafter"/>
</dbReference>
<dbReference type="Proteomes" id="UP000664859">
    <property type="component" value="Unassembled WGS sequence"/>
</dbReference>
<dbReference type="GO" id="GO:0005801">
    <property type="term" value="C:cis-Golgi network"/>
    <property type="evidence" value="ECO:0007669"/>
    <property type="project" value="InterPro"/>
</dbReference>
<evidence type="ECO:0000256" key="9">
    <source>
        <dbReference type="SAM" id="Phobius"/>
    </source>
</evidence>
<dbReference type="AlphaFoldDB" id="A0A836CCE5"/>
<evidence type="ECO:0000256" key="8">
    <source>
        <dbReference type="ARBA" id="ARBA00023136"/>
    </source>
</evidence>
<proteinExistence type="inferred from homology"/>